<dbReference type="Gene3D" id="3.40.50.620">
    <property type="entry name" value="HUPs"/>
    <property type="match status" value="1"/>
</dbReference>
<comment type="subcellular location">
    <subcellularLocation>
        <location evidence="1">Mitochondrion matrix</location>
    </subcellularLocation>
</comment>
<keyword evidence="7 11" id="KW-0648">Protein biosynthesis</keyword>
<evidence type="ECO:0000256" key="9">
    <source>
        <dbReference type="ARBA" id="ARBA00030268"/>
    </source>
</evidence>
<name>C4R2E5_KOMPG</name>
<dbReference type="GeneID" id="8198652"/>
<reference evidence="12 13" key="1">
    <citation type="journal article" date="2009" name="Nat. Biotechnol.">
        <title>Genome sequence of the recombinant protein production host Pichia pastoris.</title>
        <authorList>
            <person name="De Schutter K."/>
            <person name="Lin Y.C."/>
            <person name="Tiels P."/>
            <person name="Van Hecke A."/>
            <person name="Glinka S."/>
            <person name="Weber-Lehmann J."/>
            <person name="Rouze P."/>
            <person name="Van de Peer Y."/>
            <person name="Callewaert N."/>
        </authorList>
    </citation>
    <scope>NUCLEOTIDE SEQUENCE [LARGE SCALE GENOMIC DNA]</scope>
    <source>
        <strain evidence="13">GS115 / ATCC 20864</strain>
    </source>
</reference>
<dbReference type="EC" id="6.1.1.2" evidence="3"/>
<gene>
    <name evidence="12" type="ordered locus">PAS_chr2-2_0245</name>
</gene>
<dbReference type="InParanoid" id="C4R2E5"/>
<dbReference type="PROSITE" id="PS00178">
    <property type="entry name" value="AA_TRNA_LIGASE_I"/>
    <property type="match status" value="1"/>
</dbReference>
<dbReference type="PANTHER" id="PTHR43766">
    <property type="entry name" value="TRYPTOPHAN--TRNA LIGASE, MITOCHONDRIAL"/>
    <property type="match status" value="1"/>
</dbReference>
<dbReference type="InterPro" id="IPR002305">
    <property type="entry name" value="aa-tRNA-synth_Ic"/>
</dbReference>
<organism evidence="12 13">
    <name type="scientific">Komagataella phaffii (strain GS115 / ATCC 20864)</name>
    <name type="common">Yeast</name>
    <name type="synonym">Pichia pastoris</name>
    <dbReference type="NCBI Taxonomy" id="644223"/>
    <lineage>
        <taxon>Eukaryota</taxon>
        <taxon>Fungi</taxon>
        <taxon>Dikarya</taxon>
        <taxon>Ascomycota</taxon>
        <taxon>Saccharomycotina</taxon>
        <taxon>Pichiomycetes</taxon>
        <taxon>Pichiales</taxon>
        <taxon>Pichiaceae</taxon>
        <taxon>Komagataella</taxon>
    </lineage>
</organism>
<dbReference type="RefSeq" id="XP_002491949.1">
    <property type="nucleotide sequence ID" value="XM_002491904.1"/>
</dbReference>
<dbReference type="Gene3D" id="1.10.240.10">
    <property type="entry name" value="Tyrosyl-Transfer RNA Synthetase"/>
    <property type="match status" value="1"/>
</dbReference>
<evidence type="ECO:0000256" key="3">
    <source>
        <dbReference type="ARBA" id="ARBA00013161"/>
    </source>
</evidence>
<evidence type="ECO:0000256" key="11">
    <source>
        <dbReference type="RuleBase" id="RU363036"/>
    </source>
</evidence>
<keyword evidence="8 11" id="KW-0030">Aminoacyl-tRNA synthetase</keyword>
<dbReference type="GO" id="GO:0005759">
    <property type="term" value="C:mitochondrial matrix"/>
    <property type="evidence" value="ECO:0007669"/>
    <property type="project" value="UniProtKB-SubCell"/>
</dbReference>
<dbReference type="STRING" id="644223.C4R2E5"/>
<accession>C4R2E5</accession>
<dbReference type="CDD" id="cd00806">
    <property type="entry name" value="TrpRS_core"/>
    <property type="match status" value="1"/>
</dbReference>
<protein>
    <recommendedName>
        <fullName evidence="10">Tryptophan--tRNA ligase, mitochondrial</fullName>
        <ecNumber evidence="3">6.1.1.2</ecNumber>
    </recommendedName>
    <alternativeName>
        <fullName evidence="9">Tryptophanyl-tRNA synthetase</fullName>
    </alternativeName>
</protein>
<keyword evidence="5 11" id="KW-0547">Nucleotide-binding</keyword>
<dbReference type="FunFam" id="3.40.50.620:FF:000082">
    <property type="entry name" value="MSW1p Mitochondrial tryptophanyl-tRNA synthetase"/>
    <property type="match status" value="1"/>
</dbReference>
<dbReference type="EMBL" id="FN392320">
    <property type="protein sequence ID" value="CAY69669.1"/>
    <property type="molecule type" value="Genomic_DNA"/>
</dbReference>
<evidence type="ECO:0000256" key="2">
    <source>
        <dbReference type="ARBA" id="ARBA00005594"/>
    </source>
</evidence>
<dbReference type="InterPro" id="IPR014729">
    <property type="entry name" value="Rossmann-like_a/b/a_fold"/>
</dbReference>
<dbReference type="FunCoup" id="C4R2E5">
    <property type="interactions" value="425"/>
</dbReference>
<keyword evidence="4 11" id="KW-0436">Ligase</keyword>
<dbReference type="Pfam" id="PF00579">
    <property type="entry name" value="tRNA-synt_1b"/>
    <property type="match status" value="1"/>
</dbReference>
<dbReference type="GO" id="GO:0070183">
    <property type="term" value="P:mitochondrial tryptophanyl-tRNA aminoacylation"/>
    <property type="evidence" value="ECO:0007669"/>
    <property type="project" value="EnsemblFungi"/>
</dbReference>
<dbReference type="PANTHER" id="PTHR43766:SF1">
    <property type="entry name" value="TRYPTOPHAN--TRNA LIGASE, MITOCHONDRIAL"/>
    <property type="match status" value="1"/>
</dbReference>
<dbReference type="OrthoDB" id="15808at2759"/>
<dbReference type="GO" id="GO:0005524">
    <property type="term" value="F:ATP binding"/>
    <property type="evidence" value="ECO:0007669"/>
    <property type="project" value="UniProtKB-KW"/>
</dbReference>
<dbReference type="HOGENOM" id="CLU_029244_1_3_1"/>
<proteinExistence type="inferred from homology"/>
<dbReference type="OMA" id="GWGQFKP"/>
<keyword evidence="6 11" id="KW-0067">ATP-binding</keyword>
<evidence type="ECO:0000313" key="12">
    <source>
        <dbReference type="EMBL" id="CAY69669.1"/>
    </source>
</evidence>
<evidence type="ECO:0000256" key="5">
    <source>
        <dbReference type="ARBA" id="ARBA00022741"/>
    </source>
</evidence>
<dbReference type="InterPro" id="IPR002306">
    <property type="entry name" value="Trp-tRNA-ligase"/>
</dbReference>
<evidence type="ECO:0000256" key="1">
    <source>
        <dbReference type="ARBA" id="ARBA00004305"/>
    </source>
</evidence>
<dbReference type="eggNOG" id="KOG2713">
    <property type="taxonomic scope" value="Eukaryota"/>
</dbReference>
<sequence>MSNMSKTAATVQKVVSTKLSHGSTVFSMIQPTGLFHLGNYFGAVRVWKQLANPSNCHSHLMFGVADLHSITLPQDPLRLNDSIETSIASLIACGLDPEHCNLFVQSRIPQHVQLNWILSCITPMGQLNRMTQFKSKAALRSEDIGSAKLGLFTYPVLQAADILIYKSTHVPVGQDQAQHLELTRDIAQLFNNTVGREYFPLPSTMLAPTQKIVSLKNPSKKMSKSDPDELSKIFFNESSKNIVHKINKAVTDSIEGPLYYSEEQRPGISNLINLIAAVTGQSIQNIEHQISDFTKAQLKDYTSSLIIDELKEPSYRYKQIKDDHALLEKIAIEGSRIASEKAQKTIDEVYSLVGLRR</sequence>
<dbReference type="GO" id="GO:0004830">
    <property type="term" value="F:tryptophan-tRNA ligase activity"/>
    <property type="evidence" value="ECO:0007669"/>
    <property type="project" value="UniProtKB-EC"/>
</dbReference>
<evidence type="ECO:0000256" key="4">
    <source>
        <dbReference type="ARBA" id="ARBA00022598"/>
    </source>
</evidence>
<dbReference type="NCBIfam" id="TIGR00233">
    <property type="entry name" value="trpS"/>
    <property type="match status" value="1"/>
</dbReference>
<dbReference type="InterPro" id="IPR050203">
    <property type="entry name" value="Trp-tRNA_synthetase"/>
</dbReference>
<dbReference type="InterPro" id="IPR001412">
    <property type="entry name" value="aa-tRNA-synth_I_CS"/>
</dbReference>
<dbReference type="SMR" id="C4R2E5"/>
<evidence type="ECO:0000256" key="7">
    <source>
        <dbReference type="ARBA" id="ARBA00022917"/>
    </source>
</evidence>
<evidence type="ECO:0000256" key="8">
    <source>
        <dbReference type="ARBA" id="ARBA00023146"/>
    </source>
</evidence>
<comment type="similarity">
    <text evidence="2 11">Belongs to the class-I aminoacyl-tRNA synthetase family.</text>
</comment>
<dbReference type="Proteomes" id="UP000000314">
    <property type="component" value="Chromosome 2"/>
</dbReference>
<dbReference type="PRINTS" id="PR01039">
    <property type="entry name" value="TRNASYNTHTRP"/>
</dbReference>
<dbReference type="SUPFAM" id="SSF52374">
    <property type="entry name" value="Nucleotidylyl transferase"/>
    <property type="match status" value="1"/>
</dbReference>
<evidence type="ECO:0000313" key="13">
    <source>
        <dbReference type="Proteomes" id="UP000000314"/>
    </source>
</evidence>
<dbReference type="AlphaFoldDB" id="C4R2E5"/>
<evidence type="ECO:0000256" key="6">
    <source>
        <dbReference type="ARBA" id="ARBA00022840"/>
    </source>
</evidence>
<dbReference type="FunFam" id="1.10.240.10:FF:000002">
    <property type="entry name" value="Tryptophan--tRNA ligase"/>
    <property type="match status" value="1"/>
</dbReference>
<keyword evidence="13" id="KW-1185">Reference proteome</keyword>
<evidence type="ECO:0000256" key="10">
    <source>
        <dbReference type="ARBA" id="ARBA00069760"/>
    </source>
</evidence>
<dbReference type="KEGG" id="ppa:PAS_chr2-2_0245"/>